<reference evidence="3" key="2">
    <citation type="submission" date="2020-09" db="EMBL/GenBank/DDBJ databases">
        <authorList>
            <person name="Sun Q."/>
            <person name="Zhou Y."/>
        </authorList>
    </citation>
    <scope>NUCLEOTIDE SEQUENCE</scope>
    <source>
        <strain evidence="3">CGMCC 1.15425</strain>
    </source>
</reference>
<evidence type="ECO:0000259" key="2">
    <source>
        <dbReference type="Pfam" id="PF07885"/>
    </source>
</evidence>
<dbReference type="Proteomes" id="UP000627715">
    <property type="component" value="Unassembled WGS sequence"/>
</dbReference>
<keyword evidence="4" id="KW-1185">Reference proteome</keyword>
<feature type="transmembrane region" description="Helical" evidence="1">
    <location>
        <begin position="6"/>
        <end position="23"/>
    </location>
</feature>
<dbReference type="EMBL" id="BMIY01000010">
    <property type="protein sequence ID" value="GFZ80166.1"/>
    <property type="molecule type" value="Genomic_DNA"/>
</dbReference>
<feature type="domain" description="Potassium channel" evidence="2">
    <location>
        <begin position="57"/>
        <end position="133"/>
    </location>
</feature>
<gene>
    <name evidence="3" type="ORF">GCM10011403_24170</name>
</gene>
<reference evidence="3" key="1">
    <citation type="journal article" date="2014" name="Int. J. Syst. Evol. Microbiol.">
        <title>Complete genome sequence of Corynebacterium casei LMG S-19264T (=DSM 44701T), isolated from a smear-ripened cheese.</title>
        <authorList>
            <consortium name="US DOE Joint Genome Institute (JGI-PGF)"/>
            <person name="Walter F."/>
            <person name="Albersmeier A."/>
            <person name="Kalinowski J."/>
            <person name="Ruckert C."/>
        </authorList>
    </citation>
    <scope>NUCLEOTIDE SEQUENCE</scope>
    <source>
        <strain evidence="3">CGMCC 1.15425</strain>
    </source>
</reference>
<comment type="caution">
    <text evidence="3">The sequence shown here is derived from an EMBL/GenBank/DDBJ whole genome shotgun (WGS) entry which is preliminary data.</text>
</comment>
<organism evidence="3 4">
    <name type="scientific">Pseudohongiella nitratireducens</name>
    <dbReference type="NCBI Taxonomy" id="1768907"/>
    <lineage>
        <taxon>Bacteria</taxon>
        <taxon>Pseudomonadati</taxon>
        <taxon>Pseudomonadota</taxon>
        <taxon>Gammaproteobacteria</taxon>
        <taxon>Pseudomonadales</taxon>
        <taxon>Pseudohongiellaceae</taxon>
        <taxon>Pseudohongiella</taxon>
    </lineage>
</organism>
<dbReference type="AlphaFoldDB" id="A0A916QM50"/>
<keyword evidence="1" id="KW-0472">Membrane</keyword>
<dbReference type="Pfam" id="PF07885">
    <property type="entry name" value="Ion_trans_2"/>
    <property type="match status" value="1"/>
</dbReference>
<keyword evidence="1" id="KW-0812">Transmembrane</keyword>
<feature type="transmembrane region" description="Helical" evidence="1">
    <location>
        <begin position="113"/>
        <end position="135"/>
    </location>
</feature>
<dbReference type="InterPro" id="IPR013099">
    <property type="entry name" value="K_chnl_dom"/>
</dbReference>
<evidence type="ECO:0000313" key="3">
    <source>
        <dbReference type="EMBL" id="GFZ80166.1"/>
    </source>
</evidence>
<sequence>MIAMLDIFLINIVVVVAVVIVHYEFLYRLNRFIPRWHVLHRYRIVIGLLGALLAHAIEIWLFAIAYYFAVSTDVLGGLSGAFDGTFLDCVYYSFTVFTTLGFGDIFPEGDIRFLTGIESLTGLVLITWTASYLFLDMQHYWSDRE</sequence>
<name>A0A916QM50_9GAMM</name>
<feature type="transmembrane region" description="Helical" evidence="1">
    <location>
        <begin position="44"/>
        <end position="69"/>
    </location>
</feature>
<dbReference type="Gene3D" id="1.10.287.70">
    <property type="match status" value="1"/>
</dbReference>
<proteinExistence type="predicted"/>
<evidence type="ECO:0000313" key="4">
    <source>
        <dbReference type="Proteomes" id="UP000627715"/>
    </source>
</evidence>
<evidence type="ECO:0000256" key="1">
    <source>
        <dbReference type="SAM" id="Phobius"/>
    </source>
</evidence>
<feature type="transmembrane region" description="Helical" evidence="1">
    <location>
        <begin position="89"/>
        <end position="106"/>
    </location>
</feature>
<protein>
    <submittedName>
        <fullName evidence="3">Ion transporter</fullName>
    </submittedName>
</protein>
<dbReference type="SUPFAM" id="SSF81324">
    <property type="entry name" value="Voltage-gated potassium channels"/>
    <property type="match status" value="1"/>
</dbReference>
<accession>A0A916QM50</accession>
<keyword evidence="1" id="KW-1133">Transmembrane helix</keyword>